<reference evidence="3" key="1">
    <citation type="submission" date="2016-06" db="UniProtKB">
        <authorList>
            <consortium name="WormBaseParasite"/>
        </authorList>
    </citation>
    <scope>IDENTIFICATION</scope>
</reference>
<sequence length="80" mass="9320">MMKDARMTVAQLVKGIVISWGSIYTILHEKVGLRKVYVRWVPHQLREEWKAARVNWCQTMLAKFDDGSSNVVREIISDET</sequence>
<evidence type="ECO:0000313" key="1">
    <source>
        <dbReference type="EMBL" id="VDP79446.1"/>
    </source>
</evidence>
<name>A0A183AIP4_9TREM</name>
<keyword evidence="2" id="KW-1185">Reference proteome</keyword>
<dbReference type="EMBL" id="UZAN01043865">
    <property type="protein sequence ID" value="VDP79446.1"/>
    <property type="molecule type" value="Genomic_DNA"/>
</dbReference>
<proteinExistence type="predicted"/>
<dbReference type="WBParaSite" id="ECPE_0000684201-mRNA-1">
    <property type="protein sequence ID" value="ECPE_0000684201-mRNA-1"/>
    <property type="gene ID" value="ECPE_0000684201"/>
</dbReference>
<organism evidence="3">
    <name type="scientific">Echinostoma caproni</name>
    <dbReference type="NCBI Taxonomy" id="27848"/>
    <lineage>
        <taxon>Eukaryota</taxon>
        <taxon>Metazoa</taxon>
        <taxon>Spiralia</taxon>
        <taxon>Lophotrochozoa</taxon>
        <taxon>Platyhelminthes</taxon>
        <taxon>Trematoda</taxon>
        <taxon>Digenea</taxon>
        <taxon>Plagiorchiida</taxon>
        <taxon>Echinostomata</taxon>
        <taxon>Echinostomatoidea</taxon>
        <taxon>Echinostomatidae</taxon>
        <taxon>Echinostoma</taxon>
    </lineage>
</organism>
<reference evidence="1 2" key="2">
    <citation type="submission" date="2018-11" db="EMBL/GenBank/DDBJ databases">
        <authorList>
            <consortium name="Pathogen Informatics"/>
        </authorList>
    </citation>
    <scope>NUCLEOTIDE SEQUENCE [LARGE SCALE GENOMIC DNA]</scope>
    <source>
        <strain evidence="1 2">Egypt</strain>
    </source>
</reference>
<dbReference type="OrthoDB" id="6154603at2759"/>
<evidence type="ECO:0000313" key="3">
    <source>
        <dbReference type="WBParaSite" id="ECPE_0000684201-mRNA-1"/>
    </source>
</evidence>
<accession>A0A183AIP4</accession>
<protein>
    <submittedName>
        <fullName evidence="3">HTH_Tnp_Tc3_2 domain-containing protein</fullName>
    </submittedName>
</protein>
<dbReference type="Proteomes" id="UP000272942">
    <property type="component" value="Unassembled WGS sequence"/>
</dbReference>
<dbReference type="AlphaFoldDB" id="A0A183AIP4"/>
<gene>
    <name evidence="1" type="ORF">ECPE_LOCUS6830</name>
</gene>
<evidence type="ECO:0000313" key="2">
    <source>
        <dbReference type="Proteomes" id="UP000272942"/>
    </source>
</evidence>